<protein>
    <submittedName>
        <fullName evidence="2">Thioredoxin domain-containing protein</fullName>
    </submittedName>
</protein>
<dbReference type="SUPFAM" id="SSF48452">
    <property type="entry name" value="TPR-like"/>
    <property type="match status" value="1"/>
</dbReference>
<reference evidence="2 3" key="1">
    <citation type="submission" date="2018-12" db="EMBL/GenBank/DDBJ databases">
        <authorList>
            <consortium name="Pathogen Informatics"/>
        </authorList>
    </citation>
    <scope>NUCLEOTIDE SEQUENCE [LARGE SCALE GENOMIC DNA]</scope>
    <source>
        <strain evidence="2 3">NCTC12871</strain>
    </source>
</reference>
<dbReference type="EMBL" id="LR134510">
    <property type="protein sequence ID" value="VEJ08795.1"/>
    <property type="molecule type" value="Genomic_DNA"/>
</dbReference>
<dbReference type="Gene3D" id="1.25.40.10">
    <property type="entry name" value="Tetratricopeptide repeat domain"/>
    <property type="match status" value="2"/>
</dbReference>
<dbReference type="SUPFAM" id="SSF52833">
    <property type="entry name" value="Thioredoxin-like"/>
    <property type="match status" value="1"/>
</dbReference>
<dbReference type="PANTHER" id="PTHR45663">
    <property type="entry name" value="GEO12009P1"/>
    <property type="match status" value="1"/>
</dbReference>
<dbReference type="Pfam" id="PF00085">
    <property type="entry name" value="Thioredoxin"/>
    <property type="match status" value="1"/>
</dbReference>
<proteinExistence type="predicted"/>
<dbReference type="Pfam" id="PF14559">
    <property type="entry name" value="TPR_19"/>
    <property type="match status" value="1"/>
</dbReference>
<dbReference type="InterPro" id="IPR011990">
    <property type="entry name" value="TPR-like_helical_dom_sf"/>
</dbReference>
<dbReference type="PROSITE" id="PS51352">
    <property type="entry name" value="THIOREDOXIN_2"/>
    <property type="match status" value="1"/>
</dbReference>
<evidence type="ECO:0000313" key="2">
    <source>
        <dbReference type="EMBL" id="VEJ08795.1"/>
    </source>
</evidence>
<dbReference type="Gene3D" id="3.40.30.10">
    <property type="entry name" value="Glutaredoxin"/>
    <property type="match status" value="1"/>
</dbReference>
<dbReference type="CDD" id="cd02956">
    <property type="entry name" value="ybbN"/>
    <property type="match status" value="1"/>
</dbReference>
<gene>
    <name evidence="2" type="primary">ybbN</name>
    <name evidence="2" type="ORF">NCTC12871_00210</name>
</gene>
<dbReference type="InterPro" id="IPR036249">
    <property type="entry name" value="Thioredoxin-like_sf"/>
</dbReference>
<dbReference type="OrthoDB" id="9790390at2"/>
<organism evidence="2 3">
    <name type="scientific">Actinobacillus delphinicola</name>
    <dbReference type="NCBI Taxonomy" id="51161"/>
    <lineage>
        <taxon>Bacteria</taxon>
        <taxon>Pseudomonadati</taxon>
        <taxon>Pseudomonadota</taxon>
        <taxon>Gammaproteobacteria</taxon>
        <taxon>Pasteurellales</taxon>
        <taxon>Pasteurellaceae</taxon>
        <taxon>Actinobacillus</taxon>
    </lineage>
</organism>
<dbReference type="Proteomes" id="UP000279799">
    <property type="component" value="Chromosome"/>
</dbReference>
<name>A0A448TSB7_9PAST</name>
<evidence type="ECO:0000313" key="3">
    <source>
        <dbReference type="Proteomes" id="UP000279799"/>
    </source>
</evidence>
<dbReference type="InterPro" id="IPR013766">
    <property type="entry name" value="Thioredoxin_domain"/>
</dbReference>
<dbReference type="GO" id="GO:0015035">
    <property type="term" value="F:protein-disulfide reductase activity"/>
    <property type="evidence" value="ECO:0007669"/>
    <property type="project" value="TreeGrafter"/>
</dbReference>
<dbReference type="GO" id="GO:0005737">
    <property type="term" value="C:cytoplasm"/>
    <property type="evidence" value="ECO:0007669"/>
    <property type="project" value="TreeGrafter"/>
</dbReference>
<dbReference type="RefSeq" id="WP_126598171.1">
    <property type="nucleotide sequence ID" value="NZ_LR134510.1"/>
</dbReference>
<feature type="domain" description="Thioredoxin" evidence="1">
    <location>
        <begin position="1"/>
        <end position="110"/>
    </location>
</feature>
<dbReference type="AlphaFoldDB" id="A0A448TSB7"/>
<dbReference type="PANTHER" id="PTHR45663:SF11">
    <property type="entry name" value="GEO12009P1"/>
    <property type="match status" value="1"/>
</dbReference>
<dbReference type="Pfam" id="PF14561">
    <property type="entry name" value="TPR_20"/>
    <property type="match status" value="1"/>
</dbReference>
<dbReference type="KEGG" id="adp:NCTC12871_00210"/>
<evidence type="ECO:0000259" key="1">
    <source>
        <dbReference type="PROSITE" id="PS51352"/>
    </source>
</evidence>
<accession>A0A448TSB7</accession>
<dbReference type="GO" id="GO:0006950">
    <property type="term" value="P:response to stress"/>
    <property type="evidence" value="ECO:0007669"/>
    <property type="project" value="UniProtKB-ARBA"/>
</dbReference>
<sequence length="283" mass="31905">MQSQFIEITEQNISQVLQSSQQIPVVLNFYAPSMPESVAFLDKLKKIENQYAGQFILAAVNCETQQRLAAQFQLQTLPTTYLFKAGKPIDAIQGPLDDVQLMQHLKAILPSEDELKFQQALEYLEKGDLSQALPLLKEAWQLSDKKNPEIAFIYAETYLTLKRAEAALDVLNQVKLEDRNAQWQEIHAQAELLLKAADTPEIQQLQAEYENDNQPATALKLAIALHQVGKSEEALALLFSILQQDLQAEDGAIKKEFLEILTALGNGDAVTSQYRRKLYSLLY</sequence>
<keyword evidence="3" id="KW-1185">Reference proteome</keyword>